<comment type="caution">
    <text evidence="1">The sequence shown here is derived from an EMBL/GenBank/DDBJ whole genome shotgun (WGS) entry which is preliminary data.</text>
</comment>
<reference evidence="1" key="2">
    <citation type="journal article" date="2014" name="ISME J.">
        <title>Microbial stratification in low pH oxic and suboxic macroscopic growths along an acid mine drainage.</title>
        <authorList>
            <person name="Mendez-Garcia C."/>
            <person name="Mesa V."/>
            <person name="Sprenger R.R."/>
            <person name="Richter M."/>
            <person name="Diez M.S."/>
            <person name="Solano J."/>
            <person name="Bargiela R."/>
            <person name="Golyshina O.V."/>
            <person name="Manteca A."/>
            <person name="Ramos J.L."/>
            <person name="Gallego J.R."/>
            <person name="Llorente I."/>
            <person name="Martins Dos Santos V.A."/>
            <person name="Jensen O.N."/>
            <person name="Pelaez A.I."/>
            <person name="Sanchez J."/>
            <person name="Ferrer M."/>
        </authorList>
    </citation>
    <scope>NUCLEOTIDE SEQUENCE</scope>
</reference>
<reference evidence="1" key="1">
    <citation type="submission" date="2013-08" db="EMBL/GenBank/DDBJ databases">
        <authorList>
            <person name="Mendez C."/>
            <person name="Richter M."/>
            <person name="Ferrer M."/>
            <person name="Sanchez J."/>
        </authorList>
    </citation>
    <scope>NUCLEOTIDE SEQUENCE</scope>
</reference>
<name>T1BL73_9ZZZZ</name>
<dbReference type="AlphaFoldDB" id="T1BL73"/>
<evidence type="ECO:0000313" key="1">
    <source>
        <dbReference type="EMBL" id="EQD69263.1"/>
    </source>
</evidence>
<protein>
    <submittedName>
        <fullName evidence="1">Uncharacterized protein</fullName>
    </submittedName>
</protein>
<feature type="non-terminal residue" evidence="1">
    <location>
        <position position="1"/>
    </location>
</feature>
<gene>
    <name evidence="1" type="ORF">B2A_00135</name>
</gene>
<dbReference type="EMBL" id="AUZZ01000100">
    <property type="protein sequence ID" value="EQD69263.1"/>
    <property type="molecule type" value="Genomic_DNA"/>
</dbReference>
<proteinExistence type="predicted"/>
<sequence length="80" mass="9412">RHNGIEEIGHRWSRMHIRRRTGRSQTAKEMGMYGALTAILSNIENKNYIEKVLSRIDFLNEFVSITPEEMDNARKLIRPN</sequence>
<feature type="non-terminal residue" evidence="1">
    <location>
        <position position="80"/>
    </location>
</feature>
<organism evidence="1">
    <name type="scientific">mine drainage metagenome</name>
    <dbReference type="NCBI Taxonomy" id="410659"/>
    <lineage>
        <taxon>unclassified sequences</taxon>
        <taxon>metagenomes</taxon>
        <taxon>ecological metagenomes</taxon>
    </lineage>
</organism>
<accession>T1BL73</accession>